<dbReference type="SUPFAM" id="SSF55961">
    <property type="entry name" value="Bet v1-like"/>
    <property type="match status" value="1"/>
</dbReference>
<feature type="domain" description="Activator of Hsp90 ATPase homologue 1/2-like C-terminal" evidence="2">
    <location>
        <begin position="26"/>
        <end position="147"/>
    </location>
</feature>
<evidence type="ECO:0000313" key="4">
    <source>
        <dbReference type="Proteomes" id="UP001486888"/>
    </source>
</evidence>
<dbReference type="EMBL" id="CP125942">
    <property type="protein sequence ID" value="XAO47179.1"/>
    <property type="molecule type" value="Genomic_DNA"/>
</dbReference>
<dbReference type="Pfam" id="PF08327">
    <property type="entry name" value="AHSA1"/>
    <property type="match status" value="1"/>
</dbReference>
<dbReference type="AlphaFoldDB" id="A0AAU6WHK7"/>
<sequence>MSSPQEQEKLSFNVSGIISKSVTQDYDAVADPVQLSSYFTTGGAQGRLETGNTVTWDFHDFPGAFPVQVIETEYPRKIVVQWGADKGTAEGNLTTVTFEFTSMDDGTRTKVVITEAGWEASPEGIKAAFGNCEGWTGMLAAMKAWLEYGINLRDGFYK</sequence>
<dbReference type="InterPro" id="IPR023393">
    <property type="entry name" value="START-like_dom_sf"/>
</dbReference>
<dbReference type="Gene3D" id="3.30.530.20">
    <property type="match status" value="1"/>
</dbReference>
<dbReference type="InterPro" id="IPR013538">
    <property type="entry name" value="ASHA1/2-like_C"/>
</dbReference>
<proteinExistence type="inferred from homology"/>
<evidence type="ECO:0000256" key="1">
    <source>
        <dbReference type="ARBA" id="ARBA00006817"/>
    </source>
</evidence>
<dbReference type="RefSeq" id="WP_345474004.1">
    <property type="nucleotide sequence ID" value="NZ_CP125942.1"/>
</dbReference>
<protein>
    <submittedName>
        <fullName evidence="3">SRPBCC domain-containing protein</fullName>
    </submittedName>
</protein>
<name>A0AAU6WHK7_9MICC</name>
<comment type="similarity">
    <text evidence="1">Belongs to the AHA1 family.</text>
</comment>
<dbReference type="KEGG" id="gey:QMQ05_06565"/>
<keyword evidence="4" id="KW-1185">Reference proteome</keyword>
<gene>
    <name evidence="3" type="ORF">QMQ05_06565</name>
</gene>
<reference evidence="3 4" key="1">
    <citation type="submission" date="2023-05" db="EMBL/GenBank/DDBJ databases">
        <title>Glutamicibacter sp. B1, complete genome.</title>
        <authorList>
            <person name="Long Y.H."/>
            <person name="Fang T."/>
            <person name="Li X.Y."/>
        </authorList>
    </citation>
    <scope>NUCLEOTIDE SEQUENCE [LARGE SCALE GENOMIC DNA]</scope>
    <source>
        <strain evidence="3 4">B1</strain>
    </source>
</reference>
<evidence type="ECO:0000259" key="2">
    <source>
        <dbReference type="Pfam" id="PF08327"/>
    </source>
</evidence>
<dbReference type="Proteomes" id="UP001486888">
    <property type="component" value="Chromosome"/>
</dbReference>
<accession>A0AAU6WHK7</accession>
<organism evidence="3 4">
    <name type="scientific">Glutamicibacter ectropisis</name>
    <dbReference type="NCBI Taxonomy" id="3046593"/>
    <lineage>
        <taxon>Bacteria</taxon>
        <taxon>Bacillati</taxon>
        <taxon>Actinomycetota</taxon>
        <taxon>Actinomycetes</taxon>
        <taxon>Micrococcales</taxon>
        <taxon>Micrococcaceae</taxon>
        <taxon>Glutamicibacter</taxon>
    </lineage>
</organism>
<evidence type="ECO:0000313" key="3">
    <source>
        <dbReference type="EMBL" id="XAO47179.1"/>
    </source>
</evidence>